<keyword evidence="3" id="KW-1185">Reference proteome</keyword>
<dbReference type="OrthoDB" id="10420255at2759"/>
<proteinExistence type="predicted"/>
<protein>
    <submittedName>
        <fullName evidence="2">Uncharacterized protein</fullName>
    </submittedName>
</protein>
<sequence length="231" mass="26013">MTGPVPLVELLDHRRRARSPMGTLSIEGTMHDLSLSGVRPKPATKKINPYTSSLERTLFPRDKKPPRRIQHDMTVGSMLKQSVKQAHSDLTNFGKCWATSSKLSEDERMRQRLKTLHMNKHFVSSVKRKNDSNLFSSFQMTKPAIINATWKRCSTPSSDSRPVFQSNSSRCSSRVGRSNQGGLEDTPISIAPGVRKPSLRDFEMINLPEEDGTKAIFRVLDCLAGITCWEK</sequence>
<feature type="non-terminal residue" evidence="2">
    <location>
        <position position="231"/>
    </location>
</feature>
<evidence type="ECO:0000313" key="2">
    <source>
        <dbReference type="EMBL" id="OQS04255.1"/>
    </source>
</evidence>
<feature type="region of interest" description="Disordered" evidence="1">
    <location>
        <begin position="156"/>
        <end position="189"/>
    </location>
</feature>
<comment type="caution">
    <text evidence="2">The sequence shown here is derived from an EMBL/GenBank/DDBJ whole genome shotgun (WGS) entry which is preliminary data.</text>
</comment>
<dbReference type="EMBL" id="JNBS01000651">
    <property type="protein sequence ID" value="OQS04255.1"/>
    <property type="molecule type" value="Genomic_DNA"/>
</dbReference>
<evidence type="ECO:0000256" key="1">
    <source>
        <dbReference type="SAM" id="MobiDB-lite"/>
    </source>
</evidence>
<gene>
    <name evidence="2" type="ORF">THRCLA_20929</name>
</gene>
<evidence type="ECO:0000313" key="3">
    <source>
        <dbReference type="Proteomes" id="UP000243217"/>
    </source>
</evidence>
<name>A0A1W0A1W7_9STRA</name>
<organism evidence="2 3">
    <name type="scientific">Thraustotheca clavata</name>
    <dbReference type="NCBI Taxonomy" id="74557"/>
    <lineage>
        <taxon>Eukaryota</taxon>
        <taxon>Sar</taxon>
        <taxon>Stramenopiles</taxon>
        <taxon>Oomycota</taxon>
        <taxon>Saprolegniomycetes</taxon>
        <taxon>Saprolegniales</taxon>
        <taxon>Achlyaceae</taxon>
        <taxon>Thraustotheca</taxon>
    </lineage>
</organism>
<dbReference type="AlphaFoldDB" id="A0A1W0A1W7"/>
<reference evidence="2 3" key="1">
    <citation type="journal article" date="2014" name="Genome Biol. Evol.">
        <title>The secreted proteins of Achlya hypogyna and Thraustotheca clavata identify the ancestral oomycete secretome and reveal gene acquisitions by horizontal gene transfer.</title>
        <authorList>
            <person name="Misner I."/>
            <person name="Blouin N."/>
            <person name="Leonard G."/>
            <person name="Richards T.A."/>
            <person name="Lane C.E."/>
        </authorList>
    </citation>
    <scope>NUCLEOTIDE SEQUENCE [LARGE SCALE GENOMIC DNA]</scope>
    <source>
        <strain evidence="2 3">ATCC 34112</strain>
    </source>
</reference>
<accession>A0A1W0A1W7</accession>
<dbReference type="Proteomes" id="UP000243217">
    <property type="component" value="Unassembled WGS sequence"/>
</dbReference>
<feature type="compositionally biased region" description="Polar residues" evidence="1">
    <location>
        <begin position="156"/>
        <end position="181"/>
    </location>
</feature>